<reference evidence="2 3" key="1">
    <citation type="journal article" date="2018" name="Genome Announc.">
        <title>Ignatzschineria cameli sp. nov., isolated from necrotic foot tissue of dromedaries (Camelus dromedarius) and associated maggots (Wohlfahrtia species) in Dubai.</title>
        <authorList>
            <person name="Tsang C.C."/>
            <person name="Tang J.Y."/>
            <person name="Fong J.Y."/>
            <person name="Kinne J."/>
            <person name="Lee H.H."/>
            <person name="Joseph M."/>
            <person name="Jose S."/>
            <person name="Schuster R.K."/>
            <person name="Tang Y."/>
            <person name="Sivakumar S."/>
            <person name="Chen J.H."/>
            <person name="Teng J.L."/>
            <person name="Lau S.K."/>
            <person name="Wernery U."/>
            <person name="Woo P.C."/>
        </authorList>
    </citation>
    <scope>NUCLEOTIDE SEQUENCE [LARGE SCALE GENOMIC DNA]</scope>
    <source>
        <strain evidence="2 3">KCTC 22643</strain>
    </source>
</reference>
<feature type="chain" id="PRO_5015631981" description="Lipoprotein" evidence="1">
    <location>
        <begin position="22"/>
        <end position="60"/>
    </location>
</feature>
<protein>
    <recommendedName>
        <fullName evidence="4">Lipoprotein</fullName>
    </recommendedName>
</protein>
<keyword evidence="1" id="KW-0732">Signal</keyword>
<accession>A0A2U2AJ89</accession>
<proteinExistence type="predicted"/>
<keyword evidence="3" id="KW-1185">Reference proteome</keyword>
<evidence type="ECO:0000256" key="1">
    <source>
        <dbReference type="SAM" id="SignalP"/>
    </source>
</evidence>
<gene>
    <name evidence="2" type="ORF">DC082_08960</name>
</gene>
<feature type="signal peptide" evidence="1">
    <location>
        <begin position="1"/>
        <end position="21"/>
    </location>
</feature>
<comment type="caution">
    <text evidence="2">The sequence shown here is derived from an EMBL/GenBank/DDBJ whole genome shotgun (WGS) entry which is preliminary data.</text>
</comment>
<evidence type="ECO:0008006" key="4">
    <source>
        <dbReference type="Google" id="ProtNLM"/>
    </source>
</evidence>
<name>A0A2U2AJ89_9GAMM</name>
<evidence type="ECO:0000313" key="3">
    <source>
        <dbReference type="Proteomes" id="UP000244948"/>
    </source>
</evidence>
<sequence>MKNLAKVAALVVVGAITVGCASQNVEAKADEALKTANEAKSIALATQAQFDKYFTKTRFK</sequence>
<dbReference type="Proteomes" id="UP000244948">
    <property type="component" value="Unassembled WGS sequence"/>
</dbReference>
<dbReference type="AlphaFoldDB" id="A0A2U2AJ89"/>
<evidence type="ECO:0000313" key="2">
    <source>
        <dbReference type="EMBL" id="PWD82729.1"/>
    </source>
</evidence>
<dbReference type="EMBL" id="QEWR01000004">
    <property type="protein sequence ID" value="PWD82729.1"/>
    <property type="molecule type" value="Genomic_DNA"/>
</dbReference>
<dbReference type="RefSeq" id="WP_094567401.1">
    <property type="nucleotide sequence ID" value="NZ_BMXZ01000004.1"/>
</dbReference>
<organism evidence="2 3">
    <name type="scientific">Ignatzschineria indica</name>
    <dbReference type="NCBI Taxonomy" id="472583"/>
    <lineage>
        <taxon>Bacteria</taxon>
        <taxon>Pseudomonadati</taxon>
        <taxon>Pseudomonadota</taxon>
        <taxon>Gammaproteobacteria</taxon>
        <taxon>Cardiobacteriales</taxon>
        <taxon>Ignatzschineriaceae</taxon>
        <taxon>Ignatzschineria</taxon>
    </lineage>
</organism>
<dbReference type="PROSITE" id="PS51257">
    <property type="entry name" value="PROKAR_LIPOPROTEIN"/>
    <property type="match status" value="1"/>
</dbReference>